<sequence length="186" mass="19565">MYHEQELQMHTSLANSRFAAFVVFVATGAWLASATDVSAATSIRNTVTSPAGACQPFFSTTQARYSATGIRNAGNATFYVVCSMNGTWNENSANGGAVTISVVVRNGAAGSQGVNCTARPGYHYGGISLQAAYPRAATLAPGTSHEFEWTSAEAGVMFRNPNFTCTLPPGMEITAVRSDYTVDIGN</sequence>
<gene>
    <name evidence="1" type="ORF">QFW80_15695</name>
</gene>
<dbReference type="RefSeq" id="WP_280602906.1">
    <property type="nucleotide sequence ID" value="NZ_JARXRN010000028.1"/>
</dbReference>
<name>A0ABT6JN75_9GAMM</name>
<evidence type="ECO:0008006" key="3">
    <source>
        <dbReference type="Google" id="ProtNLM"/>
    </source>
</evidence>
<accession>A0ABT6JN75</accession>
<dbReference type="Proteomes" id="UP001156831">
    <property type="component" value="Unassembled WGS sequence"/>
</dbReference>
<evidence type="ECO:0000313" key="2">
    <source>
        <dbReference type="Proteomes" id="UP001156831"/>
    </source>
</evidence>
<dbReference type="EMBL" id="JARXRN010000028">
    <property type="protein sequence ID" value="MDH5831960.1"/>
    <property type="molecule type" value="Genomic_DNA"/>
</dbReference>
<proteinExistence type="predicted"/>
<protein>
    <recommendedName>
        <fullName evidence="3">Spore coat protein U domain-containing protein</fullName>
    </recommendedName>
</protein>
<reference evidence="1 2" key="1">
    <citation type="submission" date="2023-04" db="EMBL/GenBank/DDBJ databases">
        <title>Luteimonas sp. M1R5S18.</title>
        <authorList>
            <person name="Sun J.-Q."/>
        </authorList>
    </citation>
    <scope>NUCLEOTIDE SEQUENCE [LARGE SCALE GENOMIC DNA]</scope>
    <source>
        <strain evidence="1 2">M1R5S18</strain>
    </source>
</reference>
<comment type="caution">
    <text evidence="1">The sequence shown here is derived from an EMBL/GenBank/DDBJ whole genome shotgun (WGS) entry which is preliminary data.</text>
</comment>
<evidence type="ECO:0000313" key="1">
    <source>
        <dbReference type="EMBL" id="MDH5831960.1"/>
    </source>
</evidence>
<keyword evidence="2" id="KW-1185">Reference proteome</keyword>
<organism evidence="1 2">
    <name type="scientific">Luteimonas rhizosphaericola</name>
    <dbReference type="NCBI Taxonomy" id="3042024"/>
    <lineage>
        <taxon>Bacteria</taxon>
        <taxon>Pseudomonadati</taxon>
        <taxon>Pseudomonadota</taxon>
        <taxon>Gammaproteobacteria</taxon>
        <taxon>Lysobacterales</taxon>
        <taxon>Lysobacteraceae</taxon>
        <taxon>Luteimonas</taxon>
    </lineage>
</organism>